<accession>A0ABW5NPA6</accession>
<comment type="caution">
    <text evidence="1">The sequence shown here is derived from an EMBL/GenBank/DDBJ whole genome shotgun (WGS) entry which is preliminary data.</text>
</comment>
<evidence type="ECO:0000313" key="1">
    <source>
        <dbReference type="EMBL" id="MFD2599828.1"/>
    </source>
</evidence>
<dbReference type="Pfam" id="PF14281">
    <property type="entry name" value="PDDEXK_4"/>
    <property type="match status" value="1"/>
</dbReference>
<proteinExistence type="predicted"/>
<name>A0ABW5NPA6_9SPHI</name>
<organism evidence="1 2">
    <name type="scientific">Sphingobacterium corticis</name>
    <dbReference type="NCBI Taxonomy" id="1812823"/>
    <lineage>
        <taxon>Bacteria</taxon>
        <taxon>Pseudomonadati</taxon>
        <taxon>Bacteroidota</taxon>
        <taxon>Sphingobacteriia</taxon>
        <taxon>Sphingobacteriales</taxon>
        <taxon>Sphingobacteriaceae</taxon>
        <taxon>Sphingobacterium</taxon>
    </lineage>
</organism>
<gene>
    <name evidence="1" type="ORF">ACFSQ3_12785</name>
</gene>
<dbReference type="EMBL" id="JBHUMA010000006">
    <property type="protein sequence ID" value="MFD2599828.1"/>
    <property type="molecule type" value="Genomic_DNA"/>
</dbReference>
<dbReference type="Proteomes" id="UP001597393">
    <property type="component" value="Unassembled WGS sequence"/>
</dbReference>
<evidence type="ECO:0000313" key="2">
    <source>
        <dbReference type="Proteomes" id="UP001597393"/>
    </source>
</evidence>
<protein>
    <submittedName>
        <fullName evidence="1">PD-(D/E)XK nuclease family protein</fullName>
    </submittedName>
</protein>
<keyword evidence="2" id="KW-1185">Reference proteome</keyword>
<sequence length="378" mass="43834">MNIPKLLSDLSELKNHYDRKEDRLNTNLFALLHKIDEEVKLHSRFISYLLSPKSSHGMRDQFLNQFLKILNVPTQLFDSSLPCVIIPNEANIIEYREIDILIKNTNKQAIIIENKINASDSIHPDKPCGYRGQLERYYNTILTGKDAKGKYDPNHHCKDVSVFYLSNNKPLNPETVGCAKNVRAINYSAEIRNWLQNCINIIPSDNYPLIYNIKQYLNLVNKMTYNDLSKNEKLELKDYVANDLQASKYLVNNFKHVKWHAIDDFWMYLKGKLENMTGKEVFLYPEGFAKAITNTTHLNKPDVHGVTFWLNDSQCYICHDANGLTWGDVSNPEENRPFQHQSVAGIRFDNFELDSTFDVINSQNKEQIVNQILVELQS</sequence>
<dbReference type="RefSeq" id="WP_380869952.1">
    <property type="nucleotide sequence ID" value="NZ_JBHUMA010000006.1"/>
</dbReference>
<reference evidence="2" key="1">
    <citation type="journal article" date="2019" name="Int. J. Syst. Evol. Microbiol.">
        <title>The Global Catalogue of Microorganisms (GCM) 10K type strain sequencing project: providing services to taxonomists for standard genome sequencing and annotation.</title>
        <authorList>
            <consortium name="The Broad Institute Genomics Platform"/>
            <consortium name="The Broad Institute Genome Sequencing Center for Infectious Disease"/>
            <person name="Wu L."/>
            <person name="Ma J."/>
        </authorList>
    </citation>
    <scope>NUCLEOTIDE SEQUENCE [LARGE SCALE GENOMIC DNA]</scope>
    <source>
        <strain evidence="2">KCTC 42248</strain>
    </source>
</reference>
<dbReference type="InterPro" id="IPR029470">
    <property type="entry name" value="PDDEXK_4"/>
</dbReference>